<comment type="caution">
    <text evidence="1">The sequence shown here is derived from an EMBL/GenBank/DDBJ whole genome shotgun (WGS) entry which is preliminary data.</text>
</comment>
<dbReference type="AlphaFoldDB" id="A0A397G5Q4"/>
<evidence type="ECO:0000313" key="2">
    <source>
        <dbReference type="Proteomes" id="UP000266861"/>
    </source>
</evidence>
<gene>
    <name evidence="1" type="ORF">Glove_624g8</name>
</gene>
<dbReference type="Proteomes" id="UP000266861">
    <property type="component" value="Unassembled WGS sequence"/>
</dbReference>
<reference evidence="1 2" key="1">
    <citation type="submission" date="2018-08" db="EMBL/GenBank/DDBJ databases">
        <title>Genome and evolution of the arbuscular mycorrhizal fungus Diversispora epigaea (formerly Glomus versiforme) and its bacterial endosymbionts.</title>
        <authorList>
            <person name="Sun X."/>
            <person name="Fei Z."/>
            <person name="Harrison M."/>
        </authorList>
    </citation>
    <scope>NUCLEOTIDE SEQUENCE [LARGE SCALE GENOMIC DNA]</scope>
    <source>
        <strain evidence="1 2">IT104</strain>
    </source>
</reference>
<keyword evidence="2" id="KW-1185">Reference proteome</keyword>
<proteinExistence type="predicted"/>
<protein>
    <submittedName>
        <fullName evidence="1">Uncharacterized protein</fullName>
    </submittedName>
</protein>
<sequence>MIKKELGLRNDFYSFPICLKCHKLYNKQVEDYKENDINSVMKCRHVEFSNSATRRNCQCQTILSKQVPTIDRFKLKFKLIYPFARIRQQLMAFYNYLNFENFL</sequence>
<name>A0A397G5Q4_9GLOM</name>
<evidence type="ECO:0000313" key="1">
    <source>
        <dbReference type="EMBL" id="RHZ46352.1"/>
    </source>
</evidence>
<accession>A0A397G5Q4</accession>
<organism evidence="1 2">
    <name type="scientific">Diversispora epigaea</name>
    <dbReference type="NCBI Taxonomy" id="1348612"/>
    <lineage>
        <taxon>Eukaryota</taxon>
        <taxon>Fungi</taxon>
        <taxon>Fungi incertae sedis</taxon>
        <taxon>Mucoromycota</taxon>
        <taxon>Glomeromycotina</taxon>
        <taxon>Glomeromycetes</taxon>
        <taxon>Diversisporales</taxon>
        <taxon>Diversisporaceae</taxon>
        <taxon>Diversispora</taxon>
    </lineage>
</organism>
<dbReference type="EMBL" id="PQFF01000518">
    <property type="protein sequence ID" value="RHZ46352.1"/>
    <property type="molecule type" value="Genomic_DNA"/>
</dbReference>